<proteinExistence type="predicted"/>
<gene>
    <name evidence="1" type="ORF">LMG26788_02581</name>
</gene>
<keyword evidence="2" id="KW-1185">Reference proteome</keyword>
<evidence type="ECO:0000313" key="2">
    <source>
        <dbReference type="Proteomes" id="UP000494203"/>
    </source>
</evidence>
<dbReference type="AlphaFoldDB" id="A0A6S7CY07"/>
<sequence>MIRQTAPSTASWRHRLAAGLCLVWLSLLLAGNAWGQEFDRAAQQLRYRAWLALFKQDMDRLAAIRRPLSEAELDALFASSVVPGSRGAAFIRQAFTQRAGGTTYFPRPGPRTVLMAVLDSAIPAGQGGPYPESDPALDVTTLTVWYLHVDVGDMTNTYLLSGEHFKPYRLPPPGKLERNAYPFVLMDLQDATPRLGGIGAELWGLVAYLHNAAH</sequence>
<accession>A0A6S7CY07</accession>
<dbReference type="RefSeq" id="WP_175140937.1">
    <property type="nucleotide sequence ID" value="NZ_CADIKZ010000006.1"/>
</dbReference>
<dbReference type="Proteomes" id="UP000494203">
    <property type="component" value="Unassembled WGS sequence"/>
</dbReference>
<name>A0A6S7CY07_9BURK</name>
<dbReference type="EMBL" id="CADIKZ010000006">
    <property type="protein sequence ID" value="CAB3867161.1"/>
    <property type="molecule type" value="Genomic_DNA"/>
</dbReference>
<evidence type="ECO:0000313" key="1">
    <source>
        <dbReference type="EMBL" id="CAB3867161.1"/>
    </source>
</evidence>
<organism evidence="1 2">
    <name type="scientific">Achromobacter pulmonis</name>
    <dbReference type="NCBI Taxonomy" id="1389932"/>
    <lineage>
        <taxon>Bacteria</taxon>
        <taxon>Pseudomonadati</taxon>
        <taxon>Pseudomonadota</taxon>
        <taxon>Betaproteobacteria</taxon>
        <taxon>Burkholderiales</taxon>
        <taxon>Alcaligenaceae</taxon>
        <taxon>Achromobacter</taxon>
    </lineage>
</organism>
<reference evidence="1 2" key="1">
    <citation type="submission" date="2020-04" db="EMBL/GenBank/DDBJ databases">
        <authorList>
            <person name="De Canck E."/>
        </authorList>
    </citation>
    <scope>NUCLEOTIDE SEQUENCE [LARGE SCALE GENOMIC DNA]</scope>
    <source>
        <strain evidence="1 2">LMG 26788</strain>
    </source>
</reference>
<protein>
    <submittedName>
        <fullName evidence="1">Uncharacterized protein</fullName>
    </submittedName>
</protein>